<keyword evidence="2 4" id="KW-0863">Zinc-finger</keyword>
<feature type="compositionally biased region" description="Basic and acidic residues" evidence="5">
    <location>
        <begin position="453"/>
        <end position="468"/>
    </location>
</feature>
<feature type="domain" description="RING-type" evidence="6">
    <location>
        <begin position="776"/>
        <end position="817"/>
    </location>
</feature>
<protein>
    <recommendedName>
        <fullName evidence="6">RING-type domain-containing protein</fullName>
    </recommendedName>
</protein>
<dbReference type="EMBL" id="CP092621">
    <property type="protein sequence ID" value="UMM18503.1"/>
    <property type="molecule type" value="Genomic_DNA"/>
</dbReference>
<feature type="compositionally biased region" description="Acidic residues" evidence="5">
    <location>
        <begin position="765"/>
        <end position="774"/>
    </location>
</feature>
<evidence type="ECO:0000256" key="4">
    <source>
        <dbReference type="PROSITE-ProRule" id="PRU00175"/>
    </source>
</evidence>
<evidence type="ECO:0000256" key="2">
    <source>
        <dbReference type="ARBA" id="ARBA00022771"/>
    </source>
</evidence>
<feature type="domain" description="RING-type" evidence="6">
    <location>
        <begin position="25"/>
        <end position="67"/>
    </location>
</feature>
<feature type="compositionally biased region" description="Polar residues" evidence="5">
    <location>
        <begin position="732"/>
        <end position="746"/>
    </location>
</feature>
<feature type="region of interest" description="Disordered" evidence="5">
    <location>
        <begin position="1231"/>
        <end position="1273"/>
    </location>
</feature>
<dbReference type="InterPro" id="IPR047126">
    <property type="entry name" value="RNF141-like"/>
</dbReference>
<evidence type="ECO:0000256" key="3">
    <source>
        <dbReference type="ARBA" id="ARBA00022833"/>
    </source>
</evidence>
<dbReference type="PROSITE" id="PS00518">
    <property type="entry name" value="ZF_RING_1"/>
    <property type="match status" value="2"/>
</dbReference>
<feature type="compositionally biased region" description="Basic and acidic residues" evidence="5">
    <location>
        <begin position="1250"/>
        <end position="1263"/>
    </location>
</feature>
<feature type="region of interest" description="Disordered" evidence="5">
    <location>
        <begin position="622"/>
        <end position="659"/>
    </location>
</feature>
<feature type="region of interest" description="Disordered" evidence="5">
    <location>
        <begin position="677"/>
        <end position="705"/>
    </location>
</feature>
<gene>
    <name evidence="7" type="ORF">L5515_014541</name>
</gene>
<dbReference type="Pfam" id="PF13639">
    <property type="entry name" value="zf-RING_2"/>
    <property type="match status" value="1"/>
</dbReference>
<evidence type="ECO:0000256" key="5">
    <source>
        <dbReference type="SAM" id="MobiDB-lite"/>
    </source>
</evidence>
<keyword evidence="1" id="KW-0479">Metal-binding</keyword>
<dbReference type="PROSITE" id="PS50089">
    <property type="entry name" value="ZF_RING_2"/>
    <property type="match status" value="2"/>
</dbReference>
<feature type="region of interest" description="Disordered" evidence="5">
    <location>
        <begin position="377"/>
        <end position="418"/>
    </location>
</feature>
<reference evidence="7 8" key="1">
    <citation type="submission" date="2022-04" db="EMBL/GenBank/DDBJ databases">
        <title>Chromosome-level reference genomes for two strains of Caenorhabditis briggsae: an improved platform for comparative genomics.</title>
        <authorList>
            <person name="Stevens L."/>
            <person name="Andersen E."/>
        </authorList>
    </citation>
    <scope>NUCLEOTIDE SEQUENCE [LARGE SCALE GENOMIC DNA]</scope>
    <source>
        <strain evidence="7">VX34</strain>
        <tissue evidence="7">Whole-organism</tissue>
    </source>
</reference>
<accession>A0AAE9E9E5</accession>
<evidence type="ECO:0000313" key="8">
    <source>
        <dbReference type="Proteomes" id="UP000829354"/>
    </source>
</evidence>
<evidence type="ECO:0000313" key="7">
    <source>
        <dbReference type="EMBL" id="UMM18503.1"/>
    </source>
</evidence>
<evidence type="ECO:0000259" key="6">
    <source>
        <dbReference type="PROSITE" id="PS50089"/>
    </source>
</evidence>
<dbReference type="PANTHER" id="PTHR12109:SF11">
    <property type="entry name" value="PROTEIN CBG02634"/>
    <property type="match status" value="1"/>
</dbReference>
<feature type="compositionally biased region" description="Acidic residues" evidence="5">
    <location>
        <begin position="1264"/>
        <end position="1273"/>
    </location>
</feature>
<feature type="region of interest" description="Disordered" evidence="5">
    <location>
        <begin position="1308"/>
        <end position="1364"/>
    </location>
</feature>
<dbReference type="SUPFAM" id="SSF57850">
    <property type="entry name" value="RING/U-box"/>
    <property type="match status" value="2"/>
</dbReference>
<name>A0AAE9E9E5_CAEBR</name>
<feature type="compositionally biased region" description="Basic and acidic residues" evidence="5">
    <location>
        <begin position="398"/>
        <end position="407"/>
    </location>
</feature>
<feature type="region of interest" description="Disordered" evidence="5">
    <location>
        <begin position="1125"/>
        <end position="1144"/>
    </location>
</feature>
<proteinExistence type="predicted"/>
<evidence type="ECO:0000256" key="1">
    <source>
        <dbReference type="ARBA" id="ARBA00022723"/>
    </source>
</evidence>
<organism evidence="7 8">
    <name type="scientific">Caenorhabditis briggsae</name>
    <dbReference type="NCBI Taxonomy" id="6238"/>
    <lineage>
        <taxon>Eukaryota</taxon>
        <taxon>Metazoa</taxon>
        <taxon>Ecdysozoa</taxon>
        <taxon>Nematoda</taxon>
        <taxon>Chromadorea</taxon>
        <taxon>Rhabditida</taxon>
        <taxon>Rhabditina</taxon>
        <taxon>Rhabditomorpha</taxon>
        <taxon>Rhabditoidea</taxon>
        <taxon>Rhabditidae</taxon>
        <taxon>Peloderinae</taxon>
        <taxon>Caenorhabditis</taxon>
    </lineage>
</organism>
<dbReference type="GO" id="GO:0008270">
    <property type="term" value="F:zinc ion binding"/>
    <property type="evidence" value="ECO:0007669"/>
    <property type="project" value="UniProtKB-KW"/>
</dbReference>
<dbReference type="InterPro" id="IPR017907">
    <property type="entry name" value="Znf_RING_CS"/>
</dbReference>
<keyword evidence="3" id="KW-0862">Zinc</keyword>
<keyword evidence="8" id="KW-1185">Reference proteome</keyword>
<dbReference type="InterPro" id="IPR001841">
    <property type="entry name" value="Znf_RING"/>
</dbReference>
<feature type="region of interest" description="Disordered" evidence="5">
    <location>
        <begin position="728"/>
        <end position="775"/>
    </location>
</feature>
<feature type="compositionally biased region" description="Polar residues" evidence="5">
    <location>
        <begin position="1125"/>
        <end position="1141"/>
    </location>
</feature>
<sequence>MGDTDAGQMETESSSSKMPADDLQCTICLSSKFSQECRVNGCNHAFCFSCISEWVTQSMRPSCPMCRHDIEKIFYDFSDELGKKEIGIREYRSTQMSISPPDRAQLLGERRLVVRNLMHCYKLVNLLASEASDLDESKEEEETIKNGLLELKSTVSNHILNAEKSLVELRTEIVQKKKSLVFSSLSFRRIIYTNKIKIKYIDQKKPKLQPEDISKDPSRFKDIVIGFLLTEFDAIPYQNQPKVAGHKWRTKFLGALEAQQKQRYADEIYQLMMSKSAGTENFQKDLGAILSPVSQMHIQFLDDHLEAIIAVEKTNLEEFYQEVYYDSIYNSFSNNLFDYNAMMTMRDDPESRFHALFTHLHHMNPMDWLDPYARHLNRQASNNNGGTDRATNNDDDSDRSPSPEERVPTPMPGDNPAAERDYAETLVGGVLEFEPGTRATFSFRRPSRTWQELREFGTTRNEPPRRVLEGQSSRTRPYEEHMRTHMTLRSSTRRGSRPEEAGSRSAESPQRVDPHISRERIARLEELHNSSLSLANLLQPPPVPTVNTFSRFFAVHPGHLHRTRQYPVYQPTRPGGNRGERIEEGNTEVDVVERRQRLVAIGADPERIPAIEALMDRVSTRFRWSPPPATPRPPAPPSEPLFRRPGQPSSSGARVVVDSSPRNEGLDFISVARRTRAAMRAAQSARQEEEEEAPPAKRPTTSRRENLLKLQPRAFFLKINFGCGNAPMESNADLQPENQMPPSTSGVFLKREDDNFSDSPQSKEEPEDGTEPSEECSVCRNEMIDTTVLSDCVHEFCYDCIIGWLTKGTGPFCPMCKTPVKFIKKKGTDEEISLQQIQSEKEPEATASEDLATERRIVSRKIRSCRRLMNQIDDVIGSSSRLDPAKRQDRNEELNVMKQLCVSQLNSLQVLRDDINHGAAKALIVSRPEFRKLIYERQVQAMGLIESNRPVSRKEFLANIEHYRAVLNTFFSVELKSMPAKLQPKVGQSSWYFHSLHDVIDGNDEVYINKLFSMVSDRGVNELTAKDVDAALNGLVTLRVSSLFISELKSLVNSKKTFLDWCGAVLYRNRADRVGEGNADAVSEIVTVDDSNDVEEEPAEERYDGLRPRRPIVYNPFDSVFGQPTHSNRTFTNYRRPSSSDTDQDEDIYFQAPLRLGPTSSNPFRPAPHPFFPPIPPNGISWSELTQINKNPDKSHRSKSGEVQVVDLEEDEQNEPDPFGDVQVVENDDTIVISDSPNIQKPQERKRKHDTPMDRYSKRNRMEDQEEEDEDLPDGLVDDIQNLITKYNLPITQAMTMLHKATEKAIKGITQPVKDSSRNSKEPSTSSNIQPNDAMQLAGYLARRGLGPWSKQAPTKPTNGGRWN</sequence>
<dbReference type="Proteomes" id="UP000829354">
    <property type="component" value="Chromosome II"/>
</dbReference>
<feature type="region of interest" description="Disordered" evidence="5">
    <location>
        <begin position="453"/>
        <end position="515"/>
    </location>
</feature>
<dbReference type="Gene3D" id="3.30.40.10">
    <property type="entry name" value="Zinc/RING finger domain, C3HC4 (zinc finger)"/>
    <property type="match status" value="2"/>
</dbReference>
<dbReference type="PANTHER" id="PTHR12109">
    <property type="entry name" value="RING FINGER PROTEIN 141-RELATED"/>
    <property type="match status" value="1"/>
</dbReference>
<dbReference type="InterPro" id="IPR018957">
    <property type="entry name" value="Znf_C3HC4_RING-type"/>
</dbReference>
<dbReference type="SMART" id="SM00184">
    <property type="entry name" value="RING"/>
    <property type="match status" value="2"/>
</dbReference>
<feature type="compositionally biased region" description="Polar residues" evidence="5">
    <location>
        <begin position="378"/>
        <end position="390"/>
    </location>
</feature>
<dbReference type="Pfam" id="PF00097">
    <property type="entry name" value="zf-C3HC4"/>
    <property type="match status" value="1"/>
</dbReference>
<feature type="compositionally biased region" description="Pro residues" evidence="5">
    <location>
        <begin position="625"/>
        <end position="639"/>
    </location>
</feature>
<feature type="compositionally biased region" description="Polar residues" evidence="5">
    <location>
        <begin position="1322"/>
        <end position="1333"/>
    </location>
</feature>
<dbReference type="InterPro" id="IPR013083">
    <property type="entry name" value="Znf_RING/FYVE/PHD"/>
</dbReference>